<dbReference type="RefSeq" id="WP_135095612.1">
    <property type="nucleotide sequence ID" value="NZ_JADGLW010000001.1"/>
</dbReference>
<dbReference type="Proteomes" id="UP000647980">
    <property type="component" value="Unassembled WGS sequence"/>
</dbReference>
<protein>
    <submittedName>
        <fullName evidence="2">NERD domain-containing protein</fullName>
    </submittedName>
</protein>
<dbReference type="PROSITE" id="PS50965">
    <property type="entry name" value="NERD"/>
    <property type="match status" value="1"/>
</dbReference>
<feature type="domain" description="NERD" evidence="1">
    <location>
        <begin position="37"/>
        <end position="151"/>
    </location>
</feature>
<proteinExistence type="predicted"/>
<dbReference type="InterPro" id="IPR011528">
    <property type="entry name" value="NERD"/>
</dbReference>
<dbReference type="Pfam" id="PF08378">
    <property type="entry name" value="NERD"/>
    <property type="match status" value="1"/>
</dbReference>
<evidence type="ECO:0000313" key="3">
    <source>
        <dbReference type="Proteomes" id="UP000647980"/>
    </source>
</evidence>
<organism evidence="2 3">
    <name type="scientific">Jeotgalicoccus nanhaiensis</name>
    <dbReference type="NCBI Taxonomy" id="568603"/>
    <lineage>
        <taxon>Bacteria</taxon>
        <taxon>Bacillati</taxon>
        <taxon>Bacillota</taxon>
        <taxon>Bacilli</taxon>
        <taxon>Bacillales</taxon>
        <taxon>Staphylococcaceae</taxon>
        <taxon>Jeotgalicoccus</taxon>
    </lineage>
</organism>
<reference evidence="2 3" key="1">
    <citation type="submission" date="2020-10" db="EMBL/GenBank/DDBJ databases">
        <title>Mouse Oral microbiota.</title>
        <authorList>
            <person name="Joseph S."/>
            <person name="Aduse-Opoku J."/>
        </authorList>
    </citation>
    <scope>NUCLEOTIDE SEQUENCE [LARGE SCALE GENOMIC DNA]</scope>
    <source>
        <strain evidence="2 3">19428wE5_W307</strain>
    </source>
</reference>
<keyword evidence="3" id="KW-1185">Reference proteome</keyword>
<dbReference type="EMBL" id="JADGLW010000001">
    <property type="protein sequence ID" value="MBF0752650.1"/>
    <property type="molecule type" value="Genomic_DNA"/>
</dbReference>
<sequence length="324" mass="37988">MFLNKRMAPAELMHYQALEIRKELSKDEQNKMFNLEKGFAGEKLYDKIFNEIGHENVYVLRDVYLKIGKVLTQYDSIIVTNNGVSVNEIKNLSGDYEYKGNKWCKNASHMENNPYVQLSRAESKLIKLSNDTPISFQVDGKVIFMNDDFRFSTEDKNIENQTIMINYLRNYFREYKAERLNENAKKIVLLIRDTVAKNSYFVEHADITKLKRGLYCGSCKQFDLNKGQFQFICNSCGSVESYETHIVRAISDHKYLFSNQPITKQSLLHLIDYQVHTTTVSKFLRKYCNQDSKGKASTHIFKFYDSVTALSEIRKRQRYKDKVH</sequence>
<evidence type="ECO:0000313" key="2">
    <source>
        <dbReference type="EMBL" id="MBF0752650.1"/>
    </source>
</evidence>
<evidence type="ECO:0000259" key="1">
    <source>
        <dbReference type="PROSITE" id="PS50965"/>
    </source>
</evidence>
<comment type="caution">
    <text evidence="2">The sequence shown here is derived from an EMBL/GenBank/DDBJ whole genome shotgun (WGS) entry which is preliminary data.</text>
</comment>
<name>A0ABR9XUM7_9STAP</name>
<gene>
    <name evidence="2" type="ORF">IR135_00090</name>
</gene>
<accession>A0ABR9XUM7</accession>